<dbReference type="InterPro" id="IPR009739">
    <property type="entry name" value="LprI-like_N"/>
</dbReference>
<evidence type="ECO:0000313" key="3">
    <source>
        <dbReference type="EMBL" id="MBY8821927.1"/>
    </source>
</evidence>
<proteinExistence type="predicted"/>
<dbReference type="Proteomes" id="UP000706039">
    <property type="component" value="Unassembled WGS sequence"/>
</dbReference>
<name>A0ABS7PNA2_9SPHN</name>
<evidence type="ECO:0000256" key="1">
    <source>
        <dbReference type="SAM" id="SignalP"/>
    </source>
</evidence>
<dbReference type="RefSeq" id="WP_222989000.1">
    <property type="nucleotide sequence ID" value="NZ_JAINVV010000003.1"/>
</dbReference>
<evidence type="ECO:0000313" key="4">
    <source>
        <dbReference type="Proteomes" id="UP000706039"/>
    </source>
</evidence>
<organism evidence="3 4">
    <name type="scientific">Sphingomonas colocasiae</name>
    <dbReference type="NCBI Taxonomy" id="1848973"/>
    <lineage>
        <taxon>Bacteria</taxon>
        <taxon>Pseudomonadati</taxon>
        <taxon>Pseudomonadota</taxon>
        <taxon>Alphaproteobacteria</taxon>
        <taxon>Sphingomonadales</taxon>
        <taxon>Sphingomonadaceae</taxon>
        <taxon>Sphingomonas</taxon>
    </lineage>
</organism>
<sequence length="136" mass="15858">MKRAITLSAMMIGLFCAIPAAAQTPEEIDARYSREFGRCIDMSQTTSDTVNCQLAEIDLHDTKLNNIYKITMSNLPNQYKIKLRTSQRKWIHYRDTTCKNESKSEEGGSFWTILYNGCITYETIKRLIWLEIYKTR</sequence>
<dbReference type="EMBL" id="JAINVV010000003">
    <property type="protein sequence ID" value="MBY8821927.1"/>
    <property type="molecule type" value="Genomic_DNA"/>
</dbReference>
<reference evidence="3 4" key="1">
    <citation type="submission" date="2021-08" db="EMBL/GenBank/DDBJ databases">
        <authorList>
            <person name="Tuo L."/>
        </authorList>
    </citation>
    <scope>NUCLEOTIDE SEQUENCE [LARGE SCALE GENOMIC DNA]</scope>
    <source>
        <strain evidence="3 4">JCM 31229</strain>
    </source>
</reference>
<keyword evidence="4" id="KW-1185">Reference proteome</keyword>
<dbReference type="Pfam" id="PF07007">
    <property type="entry name" value="LprI"/>
    <property type="match status" value="1"/>
</dbReference>
<feature type="domain" description="Lysozyme inhibitor LprI-like N-terminal" evidence="2">
    <location>
        <begin position="41"/>
        <end position="129"/>
    </location>
</feature>
<keyword evidence="1" id="KW-0732">Signal</keyword>
<comment type="caution">
    <text evidence="3">The sequence shown here is derived from an EMBL/GenBank/DDBJ whole genome shotgun (WGS) entry which is preliminary data.</text>
</comment>
<feature type="chain" id="PRO_5046033139" evidence="1">
    <location>
        <begin position="23"/>
        <end position="136"/>
    </location>
</feature>
<evidence type="ECO:0000259" key="2">
    <source>
        <dbReference type="Pfam" id="PF07007"/>
    </source>
</evidence>
<dbReference type="PANTHER" id="PTHR39176:SF1">
    <property type="entry name" value="PERIPLASMIC PROTEIN"/>
    <property type="match status" value="1"/>
</dbReference>
<accession>A0ABS7PNA2</accession>
<gene>
    <name evidence="3" type="ORF">K7G82_06470</name>
</gene>
<dbReference type="Gene3D" id="1.20.1270.180">
    <property type="match status" value="1"/>
</dbReference>
<protein>
    <submittedName>
        <fullName evidence="3">Lysozyme inhibitor LprI family protein</fullName>
    </submittedName>
</protein>
<feature type="signal peptide" evidence="1">
    <location>
        <begin position="1"/>
        <end position="22"/>
    </location>
</feature>
<dbReference type="PANTHER" id="PTHR39176">
    <property type="entry name" value="PERIPLASMIC PROTEIN-RELATED"/>
    <property type="match status" value="1"/>
</dbReference>